<gene>
    <name evidence="1" type="ORF">H8S20_16820</name>
</gene>
<comment type="caution">
    <text evidence="1">The sequence shown here is derived from an EMBL/GenBank/DDBJ whole genome shotgun (WGS) entry which is preliminary data.</text>
</comment>
<reference evidence="1 2" key="1">
    <citation type="submission" date="2020-08" db="EMBL/GenBank/DDBJ databases">
        <title>Genome public.</title>
        <authorList>
            <person name="Liu C."/>
            <person name="Sun Q."/>
        </authorList>
    </citation>
    <scope>NUCLEOTIDE SEQUENCE [LARGE SCALE GENOMIC DNA]</scope>
    <source>
        <strain evidence="1 2">NSJ-6</strain>
    </source>
</reference>
<dbReference type="EMBL" id="JACOOO010000040">
    <property type="protein sequence ID" value="MBC5630521.1"/>
    <property type="molecule type" value="Genomic_DNA"/>
</dbReference>
<keyword evidence="2" id="KW-1185">Reference proteome</keyword>
<evidence type="ECO:0008006" key="3">
    <source>
        <dbReference type="Google" id="ProtNLM"/>
    </source>
</evidence>
<dbReference type="RefSeq" id="WP_186860818.1">
    <property type="nucleotide sequence ID" value="NZ_JACOOO010000040.1"/>
</dbReference>
<dbReference type="Proteomes" id="UP000596929">
    <property type="component" value="Unassembled WGS sequence"/>
</dbReference>
<protein>
    <recommendedName>
        <fullName evidence="3">DarT domain-containing protein</fullName>
    </recommendedName>
</protein>
<evidence type="ECO:0000313" key="2">
    <source>
        <dbReference type="Proteomes" id="UP000596929"/>
    </source>
</evidence>
<evidence type="ECO:0000313" key="1">
    <source>
        <dbReference type="EMBL" id="MBC5630521.1"/>
    </source>
</evidence>
<accession>A0ABR7DGI7</accession>
<name>A0ABR7DGI7_9CLOT</name>
<proteinExistence type="predicted"/>
<organism evidence="1 2">
    <name type="scientific">Clostridium hominis</name>
    <dbReference type="NCBI Taxonomy" id="2763036"/>
    <lineage>
        <taxon>Bacteria</taxon>
        <taxon>Bacillati</taxon>
        <taxon>Bacillota</taxon>
        <taxon>Clostridia</taxon>
        <taxon>Eubacteriales</taxon>
        <taxon>Clostridiaceae</taxon>
        <taxon>Clostridium</taxon>
    </lineage>
</organism>
<sequence length="149" mass="17585">MSGILNIFSFFKECLTLLSKILKGECRAIPIDSSNIDYLYHVVDKEHVQNIIDDGYILLQRNSSDFLAMSGNEMKEGTRFLYAFKDFPTKERLAISKGDFFNEKVVFKIKYNKEKYKDIYMRKLDEAILVPIYEDKFYLNDLEYSIKDL</sequence>